<dbReference type="OMA" id="NITCIMV"/>
<keyword evidence="2" id="KW-0732">Signal</keyword>
<name>A0BCE9_PARTE</name>
<sequence length="1140" mass="133023">MYLYLFSFLYVVSSIVYVLNTDELKILEDYANGIEKYDKQKEKLVIQSISLLANDEEVIQITSLFTPFDNQQRVDILTKKAENIYTVYTLYYAKQQSSELKFEKVELKGVEKCTSLTYLQDQFIVDCTINTILFVLQNGTQIQYDYNKNVQFTQILGFYDGLLGLSPGYLSFFDEQLQLERQILANYIQVLKDEKNVYLLNELQVFQYTQDGGVIEYNHKCENKPEFMAVIDKTFYIQCGTLRTVSQNEVEVLSLKVSEIFATNQYIIINNTSIYNQDLDTCYYFSNGQLYPINYDDDVIQIVNKQIQIGSIKGYYLIQSDQISQFNLSLDQFYVVDKGLQVLNSGNSAYYGNKFQVVNYVSGPYVEIQQQGVLEQPLQLNLEKQIKDKQLLTLINYLDESIFLIYLQNAQLFSQKCLIDQLQLKCQKEMLFQQNSPSNIENVQGTVFGIQIILAYQSQETVYIYLDDKLLDQINNVTTFQLYQNYIVILKDNEVSINYIIDNKLNEEAQINITCIMVAIYFNEIALVDERNNLIIVSDSNSGWYYSFSQSFQDLITEINYVNSQLIVSTEKQAYIYESRILRGKLDLDIITNGSYLQTQTHLYIYNTTKIFQFQIFSDFSLSSWPQQIIKCQIQQRFLGLTFKQSELLLIDNILFVYSQILQFTPNNIVERDVYSRFSSADIIFSNYQNKSVTVKVKTIGNILKLQPLQYKESDCQINNDILQIDQASFFDGPISIISKDVDDGIEIIQRASKYQTQPSWIDEGLNDLIYIGNNLRVIYSNTSLSLCSENKCQSILNNTQDCLTLEQDQLQFYLVCKKFVYSGLKSKPESINNIDFTPYFNQLLSIKFDQGSKIGIISRSDIYTQFSLYNNYQLKVQKIISDLQDFQFNDSNIIFLTSQKVILVDSTLKEIHSYNLLENLISTEQNEALKFLKFKKICHYKENQYLISSKDGPIYLMYLNNEHSDLVLQFTNIQNTTPIETYLIQKDILVCIYKDDNDQYFAAFYDFEDRTKSSLIIPYFNVIELGSSFSKFHYTQQSDAKQIFVINDYLQIKSVSSNKYLHELIANDLKFQSTKINLKINLTETDETPENWTTAIYILCGILGILVFLILFRYIRRYWLTRNLKFEEDKPSEFKNEEV</sequence>
<protein>
    <recommendedName>
        <fullName evidence="5">Transmembrane protein</fullName>
    </recommendedName>
</protein>
<dbReference type="InParanoid" id="A0BCE9"/>
<proteinExistence type="predicted"/>
<dbReference type="OrthoDB" id="297016at2759"/>
<dbReference type="KEGG" id="ptm:GSPATT00004310001"/>
<keyword evidence="1" id="KW-1133">Transmembrane helix</keyword>
<accession>A0BCE9</accession>
<feature type="chain" id="PRO_5002622249" description="Transmembrane protein" evidence="2">
    <location>
        <begin position="22"/>
        <end position="1140"/>
    </location>
</feature>
<evidence type="ECO:0000256" key="2">
    <source>
        <dbReference type="SAM" id="SignalP"/>
    </source>
</evidence>
<organism evidence="3 4">
    <name type="scientific">Paramecium tetraurelia</name>
    <dbReference type="NCBI Taxonomy" id="5888"/>
    <lineage>
        <taxon>Eukaryota</taxon>
        <taxon>Sar</taxon>
        <taxon>Alveolata</taxon>
        <taxon>Ciliophora</taxon>
        <taxon>Intramacronucleata</taxon>
        <taxon>Oligohymenophorea</taxon>
        <taxon>Peniculida</taxon>
        <taxon>Parameciidae</taxon>
        <taxon>Paramecium</taxon>
    </lineage>
</organism>
<keyword evidence="1" id="KW-0472">Membrane</keyword>
<dbReference type="GeneID" id="5009398"/>
<feature type="transmembrane region" description="Helical" evidence="1">
    <location>
        <begin position="1096"/>
        <end position="1116"/>
    </location>
</feature>
<evidence type="ECO:0008006" key="5">
    <source>
        <dbReference type="Google" id="ProtNLM"/>
    </source>
</evidence>
<keyword evidence="4" id="KW-1185">Reference proteome</keyword>
<dbReference type="Proteomes" id="UP000000600">
    <property type="component" value="Unassembled WGS sequence"/>
</dbReference>
<keyword evidence="1" id="KW-0812">Transmembrane</keyword>
<evidence type="ECO:0000313" key="4">
    <source>
        <dbReference type="Proteomes" id="UP000000600"/>
    </source>
</evidence>
<feature type="signal peptide" evidence="2">
    <location>
        <begin position="1"/>
        <end position="21"/>
    </location>
</feature>
<dbReference type="AlphaFoldDB" id="A0BCE9"/>
<evidence type="ECO:0000256" key="1">
    <source>
        <dbReference type="SAM" id="Phobius"/>
    </source>
</evidence>
<evidence type="ECO:0000313" key="3">
    <source>
        <dbReference type="EMBL" id="CAK56216.1"/>
    </source>
</evidence>
<reference evidence="3 4" key="1">
    <citation type="journal article" date="2006" name="Nature">
        <title>Global trends of whole-genome duplications revealed by the ciliate Paramecium tetraurelia.</title>
        <authorList>
            <consortium name="Genoscope"/>
            <person name="Aury J.-M."/>
            <person name="Jaillon O."/>
            <person name="Duret L."/>
            <person name="Noel B."/>
            <person name="Jubin C."/>
            <person name="Porcel B.M."/>
            <person name="Segurens B."/>
            <person name="Daubin V."/>
            <person name="Anthouard V."/>
            <person name="Aiach N."/>
            <person name="Arnaiz O."/>
            <person name="Billaut A."/>
            <person name="Beisson J."/>
            <person name="Blanc I."/>
            <person name="Bouhouche K."/>
            <person name="Camara F."/>
            <person name="Duharcourt S."/>
            <person name="Guigo R."/>
            <person name="Gogendeau D."/>
            <person name="Katinka M."/>
            <person name="Keller A.-M."/>
            <person name="Kissmehl R."/>
            <person name="Klotz C."/>
            <person name="Koll F."/>
            <person name="Le Moue A."/>
            <person name="Lepere C."/>
            <person name="Malinsky S."/>
            <person name="Nowacki M."/>
            <person name="Nowak J.K."/>
            <person name="Plattner H."/>
            <person name="Poulain J."/>
            <person name="Ruiz F."/>
            <person name="Serrano V."/>
            <person name="Zagulski M."/>
            <person name="Dessen P."/>
            <person name="Betermier M."/>
            <person name="Weissenbach J."/>
            <person name="Scarpelli C."/>
            <person name="Schachter V."/>
            <person name="Sperling L."/>
            <person name="Meyer E."/>
            <person name="Cohen J."/>
            <person name="Wincker P."/>
        </authorList>
    </citation>
    <scope>NUCLEOTIDE SEQUENCE [LARGE SCALE GENOMIC DNA]</scope>
    <source>
        <strain evidence="3 4">Stock d4-2</strain>
    </source>
</reference>
<dbReference type="RefSeq" id="XP_001423614.1">
    <property type="nucleotide sequence ID" value="XM_001423577.1"/>
</dbReference>
<gene>
    <name evidence="3" type="ORF">GSPATT00004310001</name>
</gene>
<dbReference type="HOGENOM" id="CLU_277923_0_0_1"/>
<dbReference type="EMBL" id="CT867986">
    <property type="protein sequence ID" value="CAK56216.1"/>
    <property type="molecule type" value="Genomic_DNA"/>
</dbReference>